<dbReference type="NCBIfam" id="NF040713">
    <property type="entry name" value="ZapE"/>
    <property type="match status" value="1"/>
</dbReference>
<reference evidence="4" key="2">
    <citation type="submission" date="2025-09" db="UniProtKB">
        <authorList>
            <consortium name="Ensembl"/>
        </authorList>
    </citation>
    <scope>IDENTIFICATION</scope>
</reference>
<keyword evidence="2" id="KW-0547">Nucleotide-binding</keyword>
<evidence type="ECO:0000256" key="3">
    <source>
        <dbReference type="ARBA" id="ARBA00022840"/>
    </source>
</evidence>
<accession>A0A3Q3WWL0</accession>
<dbReference type="Pfam" id="PF03969">
    <property type="entry name" value="AFG1_ATPase"/>
    <property type="match status" value="1"/>
</dbReference>
<dbReference type="InterPro" id="IPR005654">
    <property type="entry name" value="ATPase_AFG1-like"/>
</dbReference>
<dbReference type="GO" id="GO:0016887">
    <property type="term" value="F:ATP hydrolysis activity"/>
    <property type="evidence" value="ECO:0007669"/>
    <property type="project" value="InterPro"/>
</dbReference>
<sequence length="482" mass="54314">MLKGDCPSSGFGLSATNASFKGRLRSAEVHSSASSWSSESPAAGLRASGAAVGHYDRLVQCGGLREDAQQREVIQQLAQLQHVLQSYSNSVYLRLDPVHDNNQLPQYEQPHVASPQNRCEQKNYDHFLIFSLSPPKEELATPPQSPPPRGFYIYGDVGTGKTMVMDIFYSCVENTRKKRVHFNGFMLDIHKRIHRRKQSLPKRRLGKMFTYDPISPVAMEISNETSLLCFDEFQVTDVADALILKQLFDTLFKTGVVVVATSNRPPDGTTHLFLLTSVCVQEHCHTICLDSGIDYRRLDTAAAGSRYFLLNLRDMRISRLCAVAGPRSLTVLGRDVTLQKTCGSIADCTFDELCGRPLGACDYLEMAQLFDTVFIRNVPMLTLAMKDQARRFTSLIDNFYDKKVRVVLLAAAPVDQLFVHTGGEDERDRQLLDDLGLTERLTLFTAEEEIFAFKRTVSRLVEMQTELYWIEGERGHKKHMNT</sequence>
<dbReference type="SUPFAM" id="SSF52540">
    <property type="entry name" value="P-loop containing nucleoside triphosphate hydrolases"/>
    <property type="match status" value="1"/>
</dbReference>
<dbReference type="GO" id="GO:0005524">
    <property type="term" value="F:ATP binding"/>
    <property type="evidence" value="ECO:0007669"/>
    <property type="project" value="UniProtKB-KW"/>
</dbReference>
<dbReference type="AlphaFoldDB" id="A0A3Q3WWL0"/>
<reference evidence="4" key="1">
    <citation type="submission" date="2025-08" db="UniProtKB">
        <authorList>
            <consortium name="Ensembl"/>
        </authorList>
    </citation>
    <scope>IDENTIFICATION</scope>
</reference>
<dbReference type="InterPro" id="IPR027417">
    <property type="entry name" value="P-loop_NTPase"/>
</dbReference>
<comment type="similarity">
    <text evidence="1">Belongs to the AFG1 ATPase family.</text>
</comment>
<dbReference type="Proteomes" id="UP000261620">
    <property type="component" value="Unplaced"/>
</dbReference>
<evidence type="ECO:0008006" key="6">
    <source>
        <dbReference type="Google" id="ProtNLM"/>
    </source>
</evidence>
<proteinExistence type="inferred from homology"/>
<evidence type="ECO:0000256" key="1">
    <source>
        <dbReference type="ARBA" id="ARBA00010322"/>
    </source>
</evidence>
<name>A0A3Q3WWL0_MOLML</name>
<dbReference type="PANTHER" id="PTHR12169">
    <property type="entry name" value="ATPASE N2B"/>
    <property type="match status" value="1"/>
</dbReference>
<dbReference type="PANTHER" id="PTHR12169:SF19">
    <property type="entry name" value="LACTATION ELEVATED PROTEIN 1 HOMOLOG B-RELATED"/>
    <property type="match status" value="1"/>
</dbReference>
<dbReference type="Gene3D" id="3.40.50.300">
    <property type="entry name" value="P-loop containing nucleotide triphosphate hydrolases"/>
    <property type="match status" value="1"/>
</dbReference>
<dbReference type="GO" id="GO:0005739">
    <property type="term" value="C:mitochondrion"/>
    <property type="evidence" value="ECO:0007669"/>
    <property type="project" value="TreeGrafter"/>
</dbReference>
<dbReference type="OMA" id="ECYDRRV"/>
<dbReference type="Ensembl" id="ENSMMOT00000020163.1">
    <property type="protein sequence ID" value="ENSMMOP00000019830.1"/>
    <property type="gene ID" value="ENSMMOG00000015053.1"/>
</dbReference>
<protein>
    <recommendedName>
        <fullName evidence="6">AFG1 like ATPase a</fullName>
    </recommendedName>
</protein>
<organism evidence="4 5">
    <name type="scientific">Mola mola</name>
    <name type="common">Ocean sunfish</name>
    <name type="synonym">Tetraodon mola</name>
    <dbReference type="NCBI Taxonomy" id="94237"/>
    <lineage>
        <taxon>Eukaryota</taxon>
        <taxon>Metazoa</taxon>
        <taxon>Chordata</taxon>
        <taxon>Craniata</taxon>
        <taxon>Vertebrata</taxon>
        <taxon>Euteleostomi</taxon>
        <taxon>Actinopterygii</taxon>
        <taxon>Neopterygii</taxon>
        <taxon>Teleostei</taxon>
        <taxon>Neoteleostei</taxon>
        <taxon>Acanthomorphata</taxon>
        <taxon>Eupercaria</taxon>
        <taxon>Tetraodontiformes</taxon>
        <taxon>Molidae</taxon>
        <taxon>Mola</taxon>
    </lineage>
</organism>
<evidence type="ECO:0000313" key="4">
    <source>
        <dbReference type="Ensembl" id="ENSMMOP00000019830.1"/>
    </source>
</evidence>
<keyword evidence="5" id="KW-1185">Reference proteome</keyword>
<dbReference type="STRING" id="94237.ENSMMOP00000019830"/>
<keyword evidence="3" id="KW-0067">ATP-binding</keyword>
<evidence type="ECO:0000256" key="2">
    <source>
        <dbReference type="ARBA" id="ARBA00022741"/>
    </source>
</evidence>
<evidence type="ECO:0000313" key="5">
    <source>
        <dbReference type="Proteomes" id="UP000261620"/>
    </source>
</evidence>